<comment type="similarity">
    <text evidence="2">Belongs to the peptidase M13 family.</text>
</comment>
<evidence type="ECO:0000256" key="6">
    <source>
        <dbReference type="ARBA" id="ARBA00022833"/>
    </source>
</evidence>
<dbReference type="AlphaFoldDB" id="Q7VPA2"/>
<reference evidence="12" key="1">
    <citation type="submission" date="2003-06" db="EMBL/GenBank/DDBJ databases">
        <title>The complete genome sequence of Haemophilus ducreyi.</title>
        <authorList>
            <person name="Munson R.S. Jr."/>
            <person name="Ray W.C."/>
            <person name="Mahairas G."/>
            <person name="Sabo P."/>
            <person name="Mungur R."/>
            <person name="Johnson L."/>
            <person name="Nguyen D."/>
            <person name="Wang J."/>
            <person name="Forst C."/>
            <person name="Hood L."/>
        </authorList>
    </citation>
    <scope>NUCLEOTIDE SEQUENCE [LARGE SCALE GENOMIC DNA]</scope>
    <source>
        <strain evidence="12">35000HP / ATCC 700724</strain>
    </source>
</reference>
<evidence type="ECO:0000256" key="1">
    <source>
        <dbReference type="ARBA" id="ARBA00001947"/>
    </source>
</evidence>
<dbReference type="PRINTS" id="PR00786">
    <property type="entry name" value="NEPRILYSIN"/>
</dbReference>
<dbReference type="InterPro" id="IPR000718">
    <property type="entry name" value="Peptidase_M13"/>
</dbReference>
<organism evidence="11 12">
    <name type="scientific">Haemophilus ducreyi (strain 35000HP / ATCC 700724)</name>
    <dbReference type="NCBI Taxonomy" id="233412"/>
    <lineage>
        <taxon>Bacteria</taxon>
        <taxon>Pseudomonadati</taxon>
        <taxon>Pseudomonadota</taxon>
        <taxon>Gammaproteobacteria</taxon>
        <taxon>Pasteurellales</taxon>
        <taxon>Pasteurellaceae</taxon>
        <taxon>Haemophilus</taxon>
    </lineage>
</organism>
<evidence type="ECO:0000256" key="4">
    <source>
        <dbReference type="ARBA" id="ARBA00022723"/>
    </source>
</evidence>
<dbReference type="STRING" id="233412.HD_0191"/>
<keyword evidence="6" id="KW-0862">Zinc</keyword>
<dbReference type="InterPro" id="IPR042089">
    <property type="entry name" value="Peptidase_M13_dom_2"/>
</dbReference>
<evidence type="ECO:0000259" key="10">
    <source>
        <dbReference type="Pfam" id="PF05649"/>
    </source>
</evidence>
<dbReference type="Pfam" id="PF05649">
    <property type="entry name" value="Peptidase_M13_N"/>
    <property type="match status" value="1"/>
</dbReference>
<gene>
    <name evidence="11" type="primary">pepO</name>
    <name evidence="11" type="ordered locus">HD_0191</name>
</gene>
<keyword evidence="4" id="KW-0479">Metal-binding</keyword>
<comment type="cofactor">
    <cofactor evidence="1">
        <name>Zn(2+)</name>
        <dbReference type="ChEBI" id="CHEBI:29105"/>
    </cofactor>
</comment>
<keyword evidence="8" id="KW-0812">Transmembrane</keyword>
<dbReference type="Proteomes" id="UP000001022">
    <property type="component" value="Chromosome"/>
</dbReference>
<protein>
    <submittedName>
        <fullName evidence="11">Metallopeptidase</fullName>
    </submittedName>
</protein>
<keyword evidence="3" id="KW-0645">Protease</keyword>
<accession>Q7VPA2</accession>
<keyword evidence="5" id="KW-0378">Hydrolase</keyword>
<dbReference type="EMBL" id="AE017143">
    <property type="protein sequence ID" value="AAP95183.1"/>
    <property type="molecule type" value="Genomic_DNA"/>
</dbReference>
<evidence type="ECO:0000256" key="2">
    <source>
        <dbReference type="ARBA" id="ARBA00007357"/>
    </source>
</evidence>
<evidence type="ECO:0000313" key="12">
    <source>
        <dbReference type="Proteomes" id="UP000001022"/>
    </source>
</evidence>
<evidence type="ECO:0000313" key="11">
    <source>
        <dbReference type="EMBL" id="AAP95183.1"/>
    </source>
</evidence>
<dbReference type="Pfam" id="PF01431">
    <property type="entry name" value="Peptidase_M13"/>
    <property type="match status" value="1"/>
</dbReference>
<feature type="domain" description="Peptidase M13 C-terminal" evidence="9">
    <location>
        <begin position="518"/>
        <end position="719"/>
    </location>
</feature>
<evidence type="ECO:0000256" key="5">
    <source>
        <dbReference type="ARBA" id="ARBA00022801"/>
    </source>
</evidence>
<dbReference type="CDD" id="cd08662">
    <property type="entry name" value="M13"/>
    <property type="match status" value="1"/>
</dbReference>
<name>Q7VPA2_HAEDU</name>
<dbReference type="GO" id="GO:0016485">
    <property type="term" value="P:protein processing"/>
    <property type="evidence" value="ECO:0007669"/>
    <property type="project" value="TreeGrafter"/>
</dbReference>
<dbReference type="GO" id="GO:0046872">
    <property type="term" value="F:metal ion binding"/>
    <property type="evidence" value="ECO:0007669"/>
    <property type="project" value="UniProtKB-KW"/>
</dbReference>
<evidence type="ECO:0000256" key="8">
    <source>
        <dbReference type="SAM" id="Phobius"/>
    </source>
</evidence>
<dbReference type="InterPro" id="IPR008753">
    <property type="entry name" value="Peptidase_M13_N"/>
</dbReference>
<dbReference type="eggNOG" id="COG3590">
    <property type="taxonomic scope" value="Bacteria"/>
</dbReference>
<keyword evidence="8" id="KW-1133">Transmembrane helix</keyword>
<dbReference type="Gene3D" id="3.40.390.10">
    <property type="entry name" value="Collagenase (Catalytic Domain)"/>
    <property type="match status" value="1"/>
</dbReference>
<dbReference type="GO" id="GO:0005886">
    <property type="term" value="C:plasma membrane"/>
    <property type="evidence" value="ECO:0007669"/>
    <property type="project" value="TreeGrafter"/>
</dbReference>
<keyword evidence="7" id="KW-0482">Metalloprotease</keyword>
<dbReference type="Gene3D" id="1.10.1380.10">
    <property type="entry name" value="Neutral endopeptidase , domain2"/>
    <property type="match status" value="1"/>
</dbReference>
<dbReference type="PROSITE" id="PS51885">
    <property type="entry name" value="NEPRILYSIN"/>
    <property type="match status" value="1"/>
</dbReference>
<feature type="domain" description="Peptidase M13 N-terminal" evidence="10">
    <location>
        <begin position="86"/>
        <end position="462"/>
    </location>
</feature>
<dbReference type="GO" id="GO:0004222">
    <property type="term" value="F:metalloendopeptidase activity"/>
    <property type="evidence" value="ECO:0007669"/>
    <property type="project" value="InterPro"/>
</dbReference>
<dbReference type="SUPFAM" id="SSF55486">
    <property type="entry name" value="Metalloproteases ('zincins'), catalytic domain"/>
    <property type="match status" value="1"/>
</dbReference>
<sequence length="723" mass="82774">MKFYNYFRFLYVISGVILGRFCYLLPKVNYQFLINIRKKQVKKFSKSTMLCRTLIFSAVAGGITACSHQTTYHSTLTEGVDSAVAPQQDFFRYVNGKWLVNAQIPADRTSWGTLAELADLNEKRSINLLQSVINDPKLANDARAKRLKALYQTYTDLDAREQLALTSIKADLDKINAIHTFADLTRYLIDETKEGNDNLIVWSVFAHLKNSRQNAVYLANSDLGLSNDYFQKDTPENRATLAQYQDYIRQILTIAKVPNPTASAAAIVAYEKEMANTLFTNEEERDMQKRYNPVAMKDLANLSQHINLADYLEAVGVNTEEVILWEPRYFQALDKLINPQKLAVIKDYLLFKTLSENAGYLHKKLDDMKFAFYGKKLVGQKQQRPLDKRALGIVNSWLGQEFAQFYVEKFFPQTAKNDLLEMADYLIKAYHRRIEKLDWMSPETKKKASEKLDKFIVEVGFPNKWRDYSALQLKTVSEGGTLYDNMRAVAKWAYQENLTKIGKPVDLNEWGMLPQIVNASYNPLMNRIVFPAGILQAPLYDVYADPAVNFGAIGAIIGHEITHGFDDSGSKFDGEGNLKDWWTSDDRKKFEALADRLVAQFNQFEVAPKVYVNGRFTLGENIADLGGLSIAYDALKLYEQDHGITPMIENLSSDQRFFMSWTRSWRHKATVQALTHQVKSDPHAPGQFRAYAPILNISGFHRAFNTKLGDKMYRNDAERIRIW</sequence>
<keyword evidence="8" id="KW-0472">Membrane</keyword>
<dbReference type="KEGG" id="hdu:HD_0191"/>
<dbReference type="InterPro" id="IPR018497">
    <property type="entry name" value="Peptidase_M13_C"/>
</dbReference>
<dbReference type="PANTHER" id="PTHR11733:SF167">
    <property type="entry name" value="FI17812P1-RELATED"/>
    <property type="match status" value="1"/>
</dbReference>
<dbReference type="PANTHER" id="PTHR11733">
    <property type="entry name" value="ZINC METALLOPROTEASE FAMILY M13 NEPRILYSIN-RELATED"/>
    <property type="match status" value="1"/>
</dbReference>
<keyword evidence="12" id="KW-1185">Reference proteome</keyword>
<evidence type="ECO:0000259" key="9">
    <source>
        <dbReference type="Pfam" id="PF01431"/>
    </source>
</evidence>
<feature type="transmembrane region" description="Helical" evidence="8">
    <location>
        <begin position="6"/>
        <end position="26"/>
    </location>
</feature>
<evidence type="ECO:0000256" key="3">
    <source>
        <dbReference type="ARBA" id="ARBA00022670"/>
    </source>
</evidence>
<evidence type="ECO:0000256" key="7">
    <source>
        <dbReference type="ARBA" id="ARBA00023049"/>
    </source>
</evidence>
<proteinExistence type="inferred from homology"/>
<dbReference type="InterPro" id="IPR024079">
    <property type="entry name" value="MetalloPept_cat_dom_sf"/>
</dbReference>
<dbReference type="HOGENOM" id="CLU_006187_7_2_6"/>